<feature type="transmembrane region" description="Helical" evidence="19">
    <location>
        <begin position="7"/>
        <end position="27"/>
    </location>
</feature>
<keyword evidence="12" id="KW-0418">Kinase</keyword>
<dbReference type="Pfam" id="PF02518">
    <property type="entry name" value="HATPase_c"/>
    <property type="match status" value="1"/>
</dbReference>
<evidence type="ECO:0000256" key="18">
    <source>
        <dbReference type="SAM" id="Coils"/>
    </source>
</evidence>
<dbReference type="CDD" id="cd16917">
    <property type="entry name" value="HATPase_UhpB-NarQ-NarX-like"/>
    <property type="match status" value="1"/>
</dbReference>
<reference evidence="22 23" key="1">
    <citation type="submission" date="2021-05" db="EMBL/GenBank/DDBJ databases">
        <title>Genetic and Functional Diversity in Clade A Lucinid endosymbionts from the Bahamas.</title>
        <authorList>
            <person name="Giani N.M."/>
            <person name="Engel A.S."/>
            <person name="Campbell B.J."/>
        </authorList>
    </citation>
    <scope>NUCLEOTIDE SEQUENCE [LARGE SCALE GENOMIC DNA]</scope>
    <source>
        <strain evidence="22">LUC16012Gg_MoonRockCtena</strain>
    </source>
</reference>
<dbReference type="PANTHER" id="PTHR24421">
    <property type="entry name" value="NITRATE/NITRITE SENSOR PROTEIN NARX-RELATED"/>
    <property type="match status" value="1"/>
</dbReference>
<dbReference type="InterPro" id="IPR003660">
    <property type="entry name" value="HAMP_dom"/>
</dbReference>
<dbReference type="SMART" id="SM00387">
    <property type="entry name" value="HATPase_c"/>
    <property type="match status" value="1"/>
</dbReference>
<dbReference type="PANTHER" id="PTHR24421:SF58">
    <property type="entry name" value="SIGNAL TRANSDUCTION HISTIDINE-PROTEIN KINASE_PHOSPHATASE UHPB"/>
    <property type="match status" value="1"/>
</dbReference>
<comment type="function">
    <text evidence="16">Member of the two-component regulatory system NreB/NreC involved in the control of dissimilatory nitrate/nitrite reduction in response to oxygen. NreB functions as a direct oxygen sensor histidine kinase which is autophosphorylated, in the absence of oxygen, probably at the conserved histidine residue, and transfers its phosphate group probably to a conserved aspartate residue of NreC. NreB/NreC activates the expression of the nitrate (narGHJI) and nitrite (nir) reductase operons, as well as the putative nitrate transporter gene narT.</text>
</comment>
<evidence type="ECO:0000256" key="8">
    <source>
        <dbReference type="ARBA" id="ARBA00022490"/>
    </source>
</evidence>
<feature type="coiled-coil region" evidence="18">
    <location>
        <begin position="209"/>
        <end position="243"/>
    </location>
</feature>
<evidence type="ECO:0000313" key="22">
    <source>
        <dbReference type="EMBL" id="MBT2989010.1"/>
    </source>
</evidence>
<evidence type="ECO:0000256" key="15">
    <source>
        <dbReference type="ARBA" id="ARBA00023014"/>
    </source>
</evidence>
<dbReference type="InterPro" id="IPR004358">
    <property type="entry name" value="Sig_transdc_His_kin-like_C"/>
</dbReference>
<evidence type="ECO:0000256" key="9">
    <source>
        <dbReference type="ARBA" id="ARBA00022553"/>
    </source>
</evidence>
<evidence type="ECO:0000256" key="4">
    <source>
        <dbReference type="ARBA" id="ARBA00004496"/>
    </source>
</evidence>
<evidence type="ECO:0000256" key="10">
    <source>
        <dbReference type="ARBA" id="ARBA00022679"/>
    </source>
</evidence>
<evidence type="ECO:0000256" key="11">
    <source>
        <dbReference type="ARBA" id="ARBA00022723"/>
    </source>
</evidence>
<evidence type="ECO:0000256" key="16">
    <source>
        <dbReference type="ARBA" id="ARBA00024827"/>
    </source>
</evidence>
<evidence type="ECO:0000256" key="7">
    <source>
        <dbReference type="ARBA" id="ARBA00022485"/>
    </source>
</evidence>
<dbReference type="GO" id="GO:0016020">
    <property type="term" value="C:membrane"/>
    <property type="evidence" value="ECO:0007669"/>
    <property type="project" value="UniProtKB-SubCell"/>
</dbReference>
<name>A0A944MDH3_9GAMM</name>
<dbReference type="Gene3D" id="6.10.340.10">
    <property type="match status" value="1"/>
</dbReference>
<dbReference type="GO" id="GO:0046983">
    <property type="term" value="F:protein dimerization activity"/>
    <property type="evidence" value="ECO:0007669"/>
    <property type="project" value="InterPro"/>
</dbReference>
<keyword evidence="8" id="KW-0963">Cytoplasm</keyword>
<dbReference type="Pfam" id="PF16448">
    <property type="entry name" value="LapD_MoxY_N"/>
    <property type="match status" value="1"/>
</dbReference>
<dbReference type="PRINTS" id="PR00344">
    <property type="entry name" value="BCTRLSENSOR"/>
</dbReference>
<keyword evidence="19" id="KW-0812">Transmembrane</keyword>
<evidence type="ECO:0000259" key="20">
    <source>
        <dbReference type="PROSITE" id="PS50109"/>
    </source>
</evidence>
<keyword evidence="11" id="KW-0479">Metal-binding</keyword>
<comment type="catalytic activity">
    <reaction evidence="1">
        <text>ATP + protein L-histidine = ADP + protein N-phospho-L-histidine.</text>
        <dbReference type="EC" id="2.7.13.3"/>
    </reaction>
</comment>
<accession>A0A944MDH3</accession>
<dbReference type="AlphaFoldDB" id="A0A944MDH3"/>
<evidence type="ECO:0000256" key="5">
    <source>
        <dbReference type="ARBA" id="ARBA00012438"/>
    </source>
</evidence>
<evidence type="ECO:0000256" key="17">
    <source>
        <dbReference type="ARBA" id="ARBA00030800"/>
    </source>
</evidence>
<evidence type="ECO:0000256" key="14">
    <source>
        <dbReference type="ARBA" id="ARBA00023012"/>
    </source>
</evidence>
<dbReference type="InterPro" id="IPR011712">
    <property type="entry name" value="Sig_transdc_His_kin_sub3_dim/P"/>
</dbReference>
<dbReference type="GO" id="GO:0051539">
    <property type="term" value="F:4 iron, 4 sulfur cluster binding"/>
    <property type="evidence" value="ECO:0007669"/>
    <property type="project" value="UniProtKB-KW"/>
</dbReference>
<dbReference type="Gene3D" id="3.30.565.10">
    <property type="entry name" value="Histidine kinase-like ATPase, C-terminal domain"/>
    <property type="match status" value="1"/>
</dbReference>
<dbReference type="InterPro" id="IPR003594">
    <property type="entry name" value="HATPase_dom"/>
</dbReference>
<evidence type="ECO:0000256" key="6">
    <source>
        <dbReference type="ARBA" id="ARBA00017322"/>
    </source>
</evidence>
<comment type="subcellular location">
    <subcellularLocation>
        <location evidence="4">Cytoplasm</location>
    </subcellularLocation>
    <subcellularLocation>
        <location evidence="3">Membrane</location>
    </subcellularLocation>
</comment>
<proteinExistence type="predicted"/>
<evidence type="ECO:0000256" key="19">
    <source>
        <dbReference type="SAM" id="Phobius"/>
    </source>
</evidence>
<dbReference type="SUPFAM" id="SSF55874">
    <property type="entry name" value="ATPase domain of HSP90 chaperone/DNA topoisomerase II/histidine kinase"/>
    <property type="match status" value="1"/>
</dbReference>
<keyword evidence="9" id="KW-0597">Phosphoprotein</keyword>
<dbReference type="EC" id="2.7.13.3" evidence="5"/>
<dbReference type="GO" id="GO:0000155">
    <property type="term" value="F:phosphorelay sensor kinase activity"/>
    <property type="evidence" value="ECO:0007669"/>
    <property type="project" value="InterPro"/>
</dbReference>
<dbReference type="InterPro" id="IPR032244">
    <property type="entry name" value="LapD_MoxY_N"/>
</dbReference>
<keyword evidence="15" id="KW-0411">Iron-sulfur</keyword>
<evidence type="ECO:0000256" key="3">
    <source>
        <dbReference type="ARBA" id="ARBA00004370"/>
    </source>
</evidence>
<dbReference type="PROSITE" id="PS50109">
    <property type="entry name" value="HIS_KIN"/>
    <property type="match status" value="1"/>
</dbReference>
<dbReference type="SMART" id="SM00304">
    <property type="entry name" value="HAMP"/>
    <property type="match status" value="1"/>
</dbReference>
<evidence type="ECO:0000313" key="23">
    <source>
        <dbReference type="Proteomes" id="UP000770889"/>
    </source>
</evidence>
<keyword evidence="18" id="KW-0175">Coiled coil</keyword>
<dbReference type="InterPro" id="IPR036890">
    <property type="entry name" value="HATPase_C_sf"/>
</dbReference>
<keyword evidence="14" id="KW-0902">Two-component regulatory system</keyword>
<dbReference type="EMBL" id="JAHHGM010000006">
    <property type="protein sequence ID" value="MBT2989010.1"/>
    <property type="molecule type" value="Genomic_DNA"/>
</dbReference>
<protein>
    <recommendedName>
        <fullName evidence="6">Oxygen sensor histidine kinase NreB</fullName>
        <ecNumber evidence="5">2.7.13.3</ecNumber>
    </recommendedName>
    <alternativeName>
        <fullName evidence="17">Nitrogen regulation protein B</fullName>
    </alternativeName>
</protein>
<evidence type="ECO:0000256" key="1">
    <source>
        <dbReference type="ARBA" id="ARBA00000085"/>
    </source>
</evidence>
<feature type="transmembrane region" description="Helical" evidence="19">
    <location>
        <begin position="156"/>
        <end position="175"/>
    </location>
</feature>
<keyword evidence="10" id="KW-0808">Transferase</keyword>
<dbReference type="Proteomes" id="UP000770889">
    <property type="component" value="Unassembled WGS sequence"/>
</dbReference>
<dbReference type="Pfam" id="PF00672">
    <property type="entry name" value="HAMP"/>
    <property type="match status" value="1"/>
</dbReference>
<keyword evidence="19" id="KW-1133">Transmembrane helix</keyword>
<evidence type="ECO:0000259" key="21">
    <source>
        <dbReference type="PROSITE" id="PS50885"/>
    </source>
</evidence>
<comment type="caution">
    <text evidence="22">The sequence shown here is derived from an EMBL/GenBank/DDBJ whole genome shotgun (WGS) entry which is preliminary data.</text>
</comment>
<dbReference type="GO" id="GO:0046872">
    <property type="term" value="F:metal ion binding"/>
    <property type="evidence" value="ECO:0007669"/>
    <property type="project" value="UniProtKB-KW"/>
</dbReference>
<keyword evidence="19" id="KW-0472">Membrane</keyword>
<sequence length="458" mass="51487">MTLTHRLILLVIAIVMTMLASGAYYAIDFTRNNISDEVRSSARLTMQLMTAALISGSAENQPQEQQILISHLQQLDDIRHLNIAVVRSDGTIIYPFSERRQRPRQSVPSWFIDLVKPPPAEYRKRIASPLIGTSEIVILADPLDEIQDAWQEARSIVFLIVVFTLLCIVLMAIIIRRSLRPVNQISAGLGVIQSGDYAARLPHFNLPELNRLSQQFNHMAQVLDDQQRENRQLNKRLLSVQESERRHLSRELHDELGQSISAIKAMAVTLRQQTTDKPDSANAIIGVCNQMYGVVRDMMNRLRPVALEELGLVTAIERLVDGWNDRQEESFCALTIAGRFDEIHEDTAITLYRIVQEALTNVAKHAAAEKIEIWLGRDDKGEIALHIRDDGRGFDQSERGKGMGLLGMRERVETLNGKISLASEPNRGVSIDIHIPFTSKAVERDKLNSDESNPGTVG</sequence>
<dbReference type="InterPro" id="IPR050482">
    <property type="entry name" value="Sensor_HK_TwoCompSys"/>
</dbReference>
<comment type="cofactor">
    <cofactor evidence="2">
        <name>[4Fe-4S] cluster</name>
        <dbReference type="ChEBI" id="CHEBI:49883"/>
    </cofactor>
</comment>
<feature type="domain" description="Histidine kinase" evidence="20">
    <location>
        <begin position="251"/>
        <end position="439"/>
    </location>
</feature>
<feature type="domain" description="HAMP" evidence="21">
    <location>
        <begin position="176"/>
        <end position="228"/>
    </location>
</feature>
<keyword evidence="7" id="KW-0004">4Fe-4S</keyword>
<keyword evidence="13" id="KW-0408">Iron</keyword>
<evidence type="ECO:0000256" key="13">
    <source>
        <dbReference type="ARBA" id="ARBA00023004"/>
    </source>
</evidence>
<dbReference type="Pfam" id="PF07730">
    <property type="entry name" value="HisKA_3"/>
    <property type="match status" value="1"/>
</dbReference>
<dbReference type="PROSITE" id="PS50885">
    <property type="entry name" value="HAMP"/>
    <property type="match status" value="1"/>
</dbReference>
<dbReference type="GO" id="GO:0005737">
    <property type="term" value="C:cytoplasm"/>
    <property type="evidence" value="ECO:0007669"/>
    <property type="project" value="UniProtKB-SubCell"/>
</dbReference>
<dbReference type="Gene3D" id="1.20.5.1930">
    <property type="match status" value="1"/>
</dbReference>
<evidence type="ECO:0000256" key="12">
    <source>
        <dbReference type="ARBA" id="ARBA00022777"/>
    </source>
</evidence>
<evidence type="ECO:0000256" key="2">
    <source>
        <dbReference type="ARBA" id="ARBA00001966"/>
    </source>
</evidence>
<gene>
    <name evidence="22" type="ORF">KME65_08590</name>
</gene>
<dbReference type="InterPro" id="IPR005467">
    <property type="entry name" value="His_kinase_dom"/>
</dbReference>
<dbReference type="CDD" id="cd06225">
    <property type="entry name" value="HAMP"/>
    <property type="match status" value="1"/>
</dbReference>
<organism evidence="22 23">
    <name type="scientific">Candidatus Thiodiazotropha taylori</name>
    <dbReference type="NCBI Taxonomy" id="2792791"/>
    <lineage>
        <taxon>Bacteria</taxon>
        <taxon>Pseudomonadati</taxon>
        <taxon>Pseudomonadota</taxon>
        <taxon>Gammaproteobacteria</taxon>
        <taxon>Chromatiales</taxon>
        <taxon>Sedimenticolaceae</taxon>
        <taxon>Candidatus Thiodiazotropha</taxon>
    </lineage>
</organism>